<evidence type="ECO:0000313" key="1">
    <source>
        <dbReference type="EMBL" id="GAH95773.1"/>
    </source>
</evidence>
<name>X1LNN7_9ZZZZ</name>
<dbReference type="AlphaFoldDB" id="X1LNN7"/>
<feature type="non-terminal residue" evidence="1">
    <location>
        <position position="41"/>
    </location>
</feature>
<reference evidence="1" key="1">
    <citation type="journal article" date="2014" name="Front. Microbiol.">
        <title>High frequency of phylogenetically diverse reductive dehalogenase-homologous genes in deep subseafloor sedimentary metagenomes.</title>
        <authorList>
            <person name="Kawai M."/>
            <person name="Futagami T."/>
            <person name="Toyoda A."/>
            <person name="Takaki Y."/>
            <person name="Nishi S."/>
            <person name="Hori S."/>
            <person name="Arai W."/>
            <person name="Tsubouchi T."/>
            <person name="Morono Y."/>
            <person name="Uchiyama I."/>
            <person name="Ito T."/>
            <person name="Fujiyama A."/>
            <person name="Inagaki F."/>
            <person name="Takami H."/>
        </authorList>
    </citation>
    <scope>NUCLEOTIDE SEQUENCE</scope>
    <source>
        <strain evidence="1">Expedition CK06-06</strain>
    </source>
</reference>
<comment type="caution">
    <text evidence="1">The sequence shown here is derived from an EMBL/GenBank/DDBJ whole genome shotgun (WGS) entry which is preliminary data.</text>
</comment>
<organism evidence="1">
    <name type="scientific">marine sediment metagenome</name>
    <dbReference type="NCBI Taxonomy" id="412755"/>
    <lineage>
        <taxon>unclassified sequences</taxon>
        <taxon>metagenomes</taxon>
        <taxon>ecological metagenomes</taxon>
    </lineage>
</organism>
<accession>X1LNN7</accession>
<protein>
    <submittedName>
        <fullName evidence="1">Uncharacterized protein</fullName>
    </submittedName>
</protein>
<gene>
    <name evidence="1" type="ORF">S06H3_06940</name>
</gene>
<proteinExistence type="predicted"/>
<sequence>MAKNPTINKVIATVVIAVNPIKKFRFRLVKVSLKKYLGLII</sequence>
<dbReference type="EMBL" id="BARV01002756">
    <property type="protein sequence ID" value="GAH95773.1"/>
    <property type="molecule type" value="Genomic_DNA"/>
</dbReference>